<dbReference type="SFLD" id="SFLDS00029">
    <property type="entry name" value="Radical_SAM"/>
    <property type="match status" value="1"/>
</dbReference>
<dbReference type="InterPro" id="IPR058240">
    <property type="entry name" value="rSAM_sf"/>
</dbReference>
<comment type="caution">
    <text evidence="6">The sequence shown here is derived from an EMBL/GenBank/DDBJ whole genome shotgun (WGS) entry which is preliminary data.</text>
</comment>
<dbReference type="AlphaFoldDB" id="X0SVR2"/>
<evidence type="ECO:0000256" key="1">
    <source>
        <dbReference type="ARBA" id="ARBA00022691"/>
    </source>
</evidence>
<name>X0SVR2_9ZZZZ</name>
<gene>
    <name evidence="6" type="ORF">S01H1_09757</name>
</gene>
<dbReference type="Pfam" id="PF04055">
    <property type="entry name" value="Radical_SAM"/>
    <property type="match status" value="1"/>
</dbReference>
<dbReference type="CDD" id="cd01335">
    <property type="entry name" value="Radical_SAM"/>
    <property type="match status" value="1"/>
</dbReference>
<feature type="non-terminal residue" evidence="6">
    <location>
        <position position="138"/>
    </location>
</feature>
<evidence type="ECO:0000256" key="2">
    <source>
        <dbReference type="ARBA" id="ARBA00022723"/>
    </source>
</evidence>
<protein>
    <recommendedName>
        <fullName evidence="5">Radical SAM core domain-containing protein</fullName>
    </recommendedName>
</protein>
<keyword evidence="4" id="KW-0411">Iron-sulfur</keyword>
<dbReference type="GO" id="GO:0051536">
    <property type="term" value="F:iron-sulfur cluster binding"/>
    <property type="evidence" value="ECO:0007669"/>
    <property type="project" value="UniProtKB-KW"/>
</dbReference>
<evidence type="ECO:0000259" key="5">
    <source>
        <dbReference type="Pfam" id="PF04055"/>
    </source>
</evidence>
<organism evidence="6">
    <name type="scientific">marine sediment metagenome</name>
    <dbReference type="NCBI Taxonomy" id="412755"/>
    <lineage>
        <taxon>unclassified sequences</taxon>
        <taxon>metagenomes</taxon>
        <taxon>ecological metagenomes</taxon>
    </lineage>
</organism>
<proteinExistence type="predicted"/>
<keyword evidence="2" id="KW-0479">Metal-binding</keyword>
<keyword evidence="1" id="KW-0949">S-adenosyl-L-methionine</keyword>
<dbReference type="SUPFAM" id="SSF102114">
    <property type="entry name" value="Radical SAM enzymes"/>
    <property type="match status" value="1"/>
</dbReference>
<dbReference type="GO" id="GO:0046872">
    <property type="term" value="F:metal ion binding"/>
    <property type="evidence" value="ECO:0007669"/>
    <property type="project" value="UniProtKB-KW"/>
</dbReference>
<feature type="domain" description="Radical SAM core" evidence="5">
    <location>
        <begin position="29"/>
        <end position="134"/>
    </location>
</feature>
<accession>X0SVR2</accession>
<dbReference type="GO" id="GO:0003824">
    <property type="term" value="F:catalytic activity"/>
    <property type="evidence" value="ECO:0007669"/>
    <property type="project" value="InterPro"/>
</dbReference>
<dbReference type="EMBL" id="BARS01004986">
    <property type="protein sequence ID" value="GAF85288.1"/>
    <property type="molecule type" value="Genomic_DNA"/>
</dbReference>
<reference evidence="6" key="1">
    <citation type="journal article" date="2014" name="Front. Microbiol.">
        <title>High frequency of phylogenetically diverse reductive dehalogenase-homologous genes in deep subseafloor sedimentary metagenomes.</title>
        <authorList>
            <person name="Kawai M."/>
            <person name="Futagami T."/>
            <person name="Toyoda A."/>
            <person name="Takaki Y."/>
            <person name="Nishi S."/>
            <person name="Hori S."/>
            <person name="Arai W."/>
            <person name="Tsubouchi T."/>
            <person name="Morono Y."/>
            <person name="Uchiyama I."/>
            <person name="Ito T."/>
            <person name="Fujiyama A."/>
            <person name="Inagaki F."/>
            <person name="Takami H."/>
        </authorList>
    </citation>
    <scope>NUCLEOTIDE SEQUENCE</scope>
    <source>
        <strain evidence="6">Expedition CK06-06</strain>
    </source>
</reference>
<dbReference type="InterPro" id="IPR013785">
    <property type="entry name" value="Aldolase_TIM"/>
</dbReference>
<dbReference type="InterPro" id="IPR007197">
    <property type="entry name" value="rSAM"/>
</dbReference>
<evidence type="ECO:0000313" key="6">
    <source>
        <dbReference type="EMBL" id="GAF85288.1"/>
    </source>
</evidence>
<keyword evidence="3" id="KW-0408">Iron</keyword>
<dbReference type="Gene3D" id="3.20.20.70">
    <property type="entry name" value="Aldolase class I"/>
    <property type="match status" value="1"/>
</dbReference>
<evidence type="ECO:0000256" key="3">
    <source>
        <dbReference type="ARBA" id="ARBA00023004"/>
    </source>
</evidence>
<sequence length="138" mass="16054">MDLRLFQPQDDPAVQAEILMGVQLVEVEVHSYCNRRCWMCPNHIIDRRFTPRFLPEAVYLRVMADLAEVGWRGQVSFGRYNEPFSNGIFYPRLRQARAALPKAKLRTNSNGDFITPDRLECARQCGLDEVHIQLYLGR</sequence>
<evidence type="ECO:0000256" key="4">
    <source>
        <dbReference type="ARBA" id="ARBA00023014"/>
    </source>
</evidence>